<dbReference type="Pfam" id="PF00814">
    <property type="entry name" value="TsaD"/>
    <property type="match status" value="1"/>
</dbReference>
<organism evidence="11 12">
    <name type="scientific">Aegilops tauschii subsp. strangulata</name>
    <name type="common">Goatgrass</name>
    <dbReference type="NCBI Taxonomy" id="200361"/>
    <lineage>
        <taxon>Eukaryota</taxon>
        <taxon>Viridiplantae</taxon>
        <taxon>Streptophyta</taxon>
        <taxon>Embryophyta</taxon>
        <taxon>Tracheophyta</taxon>
        <taxon>Spermatophyta</taxon>
        <taxon>Magnoliopsida</taxon>
        <taxon>Liliopsida</taxon>
        <taxon>Poales</taxon>
        <taxon>Poaceae</taxon>
        <taxon>BOP clade</taxon>
        <taxon>Pooideae</taxon>
        <taxon>Triticodae</taxon>
        <taxon>Triticeae</taxon>
        <taxon>Triticinae</taxon>
        <taxon>Aegilops</taxon>
    </lineage>
</organism>
<keyword evidence="7" id="KW-0496">Mitochondrion</keyword>
<evidence type="ECO:0000313" key="12">
    <source>
        <dbReference type="Proteomes" id="UP000015105"/>
    </source>
</evidence>
<dbReference type="SUPFAM" id="SSF53067">
    <property type="entry name" value="Actin-like ATPase domain"/>
    <property type="match status" value="2"/>
</dbReference>
<dbReference type="GO" id="GO:0008033">
    <property type="term" value="P:tRNA processing"/>
    <property type="evidence" value="ECO:0007669"/>
    <property type="project" value="UniProtKB-KW"/>
</dbReference>
<evidence type="ECO:0000256" key="8">
    <source>
        <dbReference type="ARBA" id="ARBA00023315"/>
    </source>
</evidence>
<reference evidence="11" key="5">
    <citation type="journal article" date="2021" name="G3 (Bethesda)">
        <title>Aegilops tauschii genome assembly Aet v5.0 features greater sequence contiguity and improved annotation.</title>
        <authorList>
            <person name="Wang L."/>
            <person name="Zhu T."/>
            <person name="Rodriguez J.C."/>
            <person name="Deal K.R."/>
            <person name="Dubcovsky J."/>
            <person name="McGuire P.E."/>
            <person name="Lux T."/>
            <person name="Spannagl M."/>
            <person name="Mayer K.F.X."/>
            <person name="Baldrich P."/>
            <person name="Meyers B.C."/>
            <person name="Huo N."/>
            <person name="Gu Y.Q."/>
            <person name="Zhou H."/>
            <person name="Devos K.M."/>
            <person name="Bennetzen J.L."/>
            <person name="Unver T."/>
            <person name="Budak H."/>
            <person name="Gulick P.J."/>
            <person name="Galiba G."/>
            <person name="Kalapos B."/>
            <person name="Nelson D.R."/>
            <person name="Li P."/>
            <person name="You F.M."/>
            <person name="Luo M.C."/>
            <person name="Dvorak J."/>
        </authorList>
    </citation>
    <scope>NUCLEOTIDE SEQUENCE [LARGE SCALE GENOMIC DNA]</scope>
    <source>
        <strain evidence="11">cv. AL8/78</strain>
    </source>
</reference>
<reference evidence="11" key="4">
    <citation type="submission" date="2019-03" db="UniProtKB">
        <authorList>
            <consortium name="EnsemblPlants"/>
        </authorList>
    </citation>
    <scope>IDENTIFICATION</scope>
</reference>
<reference evidence="11" key="3">
    <citation type="journal article" date="2017" name="Nature">
        <title>Genome sequence of the progenitor of the wheat D genome Aegilops tauschii.</title>
        <authorList>
            <person name="Luo M.C."/>
            <person name="Gu Y.Q."/>
            <person name="Puiu D."/>
            <person name="Wang H."/>
            <person name="Twardziok S.O."/>
            <person name="Deal K.R."/>
            <person name="Huo N."/>
            <person name="Zhu T."/>
            <person name="Wang L."/>
            <person name="Wang Y."/>
            <person name="McGuire P.E."/>
            <person name="Liu S."/>
            <person name="Long H."/>
            <person name="Ramasamy R.K."/>
            <person name="Rodriguez J.C."/>
            <person name="Van S.L."/>
            <person name="Yuan L."/>
            <person name="Wang Z."/>
            <person name="Xia Z."/>
            <person name="Xiao L."/>
            <person name="Anderson O.D."/>
            <person name="Ouyang S."/>
            <person name="Liang Y."/>
            <person name="Zimin A.V."/>
            <person name="Pertea G."/>
            <person name="Qi P."/>
            <person name="Bennetzen J.L."/>
            <person name="Dai X."/>
            <person name="Dawson M.W."/>
            <person name="Muller H.G."/>
            <person name="Kugler K."/>
            <person name="Rivarola-Duarte L."/>
            <person name="Spannagl M."/>
            <person name="Mayer K.F.X."/>
            <person name="Lu F.H."/>
            <person name="Bevan M.W."/>
            <person name="Leroy P."/>
            <person name="Li P."/>
            <person name="You F.M."/>
            <person name="Sun Q."/>
            <person name="Liu Z."/>
            <person name="Lyons E."/>
            <person name="Wicker T."/>
            <person name="Salzberg S.L."/>
            <person name="Devos K.M."/>
            <person name="Dvorak J."/>
        </authorList>
    </citation>
    <scope>NUCLEOTIDE SEQUENCE [LARGE SCALE GENOMIC DNA]</scope>
    <source>
        <strain evidence="11">cv. AL8/78</strain>
    </source>
</reference>
<evidence type="ECO:0000256" key="1">
    <source>
        <dbReference type="ARBA" id="ARBA00004173"/>
    </source>
</evidence>
<evidence type="ECO:0000256" key="4">
    <source>
        <dbReference type="ARBA" id="ARBA00022694"/>
    </source>
</evidence>
<dbReference type="FunFam" id="3.30.420.40:FF:000083">
    <property type="entry name" value="Probable tRNA N6-adenosine threonylcarbamoyltransferase, mitochondrial"/>
    <property type="match status" value="1"/>
</dbReference>
<evidence type="ECO:0000259" key="10">
    <source>
        <dbReference type="Pfam" id="PF00814"/>
    </source>
</evidence>
<dbReference type="PANTHER" id="PTHR11735:SF6">
    <property type="entry name" value="TRNA N6-ADENOSINE THREONYLCARBAMOYLTRANSFERASE, MITOCHONDRIAL"/>
    <property type="match status" value="1"/>
</dbReference>
<feature type="domain" description="Gcp-like" evidence="10">
    <location>
        <begin position="111"/>
        <end position="284"/>
    </location>
</feature>
<dbReference type="GO" id="GO:0005739">
    <property type="term" value="C:mitochondrion"/>
    <property type="evidence" value="ECO:0007669"/>
    <property type="project" value="UniProtKB-SubCell"/>
</dbReference>
<dbReference type="InterPro" id="IPR000905">
    <property type="entry name" value="Gcp-like_dom"/>
</dbReference>
<reference evidence="12" key="1">
    <citation type="journal article" date="2014" name="Science">
        <title>Ancient hybridizations among the ancestral genomes of bread wheat.</title>
        <authorList>
            <consortium name="International Wheat Genome Sequencing Consortium,"/>
            <person name="Marcussen T."/>
            <person name="Sandve S.R."/>
            <person name="Heier L."/>
            <person name="Spannagl M."/>
            <person name="Pfeifer M."/>
            <person name="Jakobsen K.S."/>
            <person name="Wulff B.B."/>
            <person name="Steuernagel B."/>
            <person name="Mayer K.F."/>
            <person name="Olsen O.A."/>
        </authorList>
    </citation>
    <scope>NUCLEOTIDE SEQUENCE [LARGE SCALE GENOMIC DNA]</scope>
    <source>
        <strain evidence="12">cv. AL8/78</strain>
    </source>
</reference>
<keyword evidence="5" id="KW-0479">Metal-binding</keyword>
<proteinExistence type="predicted"/>
<sequence>MHLIVLPAEAAGSPAGTPPGKMASTLLPTLLPPVSRAAAFLLRTPPKPFRYHHSLFRSLLASASSPSTSPTPRALVTMACAAIPTRRDLLMLGIETSCDDTAAAVVRGDGEILSQAIASQSDLLVKWGGVAPKMAEEAHALAIDQVVQKALDDANVSESDLSAVAVTIGPGLSLCLRVGVHKARKIAKVFGLPIVGVHHMEAHALVSRLVNKDLDYPFLALLISGGHNLLVLAQNLGEYVQLGTTIDDAIGEAYDKSARWLGLDIQKGGGPALEELALEGSDATTQRLQFLLCWSEDSSSIGY</sequence>
<dbReference type="AlphaFoldDB" id="A0A453JWQ6"/>
<protein>
    <recommendedName>
        <fullName evidence="2">N(6)-L-threonylcarbamoyladenine synthase</fullName>
        <ecNumber evidence="2">2.3.1.234</ecNumber>
    </recommendedName>
</protein>
<name>A0A453JWQ6_AEGTS</name>
<comment type="subcellular location">
    <subcellularLocation>
        <location evidence="1">Mitochondrion</location>
    </subcellularLocation>
</comment>
<accession>A0A453JWQ6</accession>
<dbReference type="Proteomes" id="UP000015105">
    <property type="component" value="Chromosome 5D"/>
</dbReference>
<dbReference type="Gene3D" id="3.30.420.40">
    <property type="match status" value="2"/>
</dbReference>
<evidence type="ECO:0000256" key="5">
    <source>
        <dbReference type="ARBA" id="ARBA00022723"/>
    </source>
</evidence>
<dbReference type="Gramene" id="AET5Gv20217100.9">
    <property type="protein sequence ID" value="AET5Gv20217100.9"/>
    <property type="gene ID" value="AET5Gv20217100"/>
</dbReference>
<dbReference type="GO" id="GO:0046872">
    <property type="term" value="F:metal ion binding"/>
    <property type="evidence" value="ECO:0007669"/>
    <property type="project" value="UniProtKB-KW"/>
</dbReference>
<evidence type="ECO:0000256" key="3">
    <source>
        <dbReference type="ARBA" id="ARBA00022679"/>
    </source>
</evidence>
<keyword evidence="12" id="KW-1185">Reference proteome</keyword>
<evidence type="ECO:0000313" key="11">
    <source>
        <dbReference type="EnsemblPlants" id="AET5Gv20217100.9"/>
    </source>
</evidence>
<dbReference type="PANTHER" id="PTHR11735">
    <property type="entry name" value="TRNA N6-ADENOSINE THREONYLCARBAMOYLTRANSFERASE"/>
    <property type="match status" value="1"/>
</dbReference>
<dbReference type="EnsemblPlants" id="AET5Gv20217100.9">
    <property type="protein sequence ID" value="AET5Gv20217100.9"/>
    <property type="gene ID" value="AET5Gv20217100"/>
</dbReference>
<evidence type="ECO:0000256" key="2">
    <source>
        <dbReference type="ARBA" id="ARBA00012156"/>
    </source>
</evidence>
<dbReference type="GO" id="GO:0061711">
    <property type="term" value="F:tRNA N(6)-L-threonylcarbamoyladenine synthase activity"/>
    <property type="evidence" value="ECO:0007669"/>
    <property type="project" value="UniProtKB-EC"/>
</dbReference>
<keyword evidence="3" id="KW-0808">Transferase</keyword>
<evidence type="ECO:0000256" key="7">
    <source>
        <dbReference type="ARBA" id="ARBA00023128"/>
    </source>
</evidence>
<dbReference type="InterPro" id="IPR043129">
    <property type="entry name" value="ATPase_NBD"/>
</dbReference>
<dbReference type="InterPro" id="IPR017861">
    <property type="entry name" value="KAE1/TsaD"/>
</dbReference>
<comment type="catalytic activity">
    <reaction evidence="9">
        <text>L-threonylcarbamoyladenylate + adenosine(37) in tRNA = N(6)-L-threonylcarbamoyladenosine(37) in tRNA + AMP + H(+)</text>
        <dbReference type="Rhea" id="RHEA:37059"/>
        <dbReference type="Rhea" id="RHEA-COMP:10162"/>
        <dbReference type="Rhea" id="RHEA-COMP:10163"/>
        <dbReference type="ChEBI" id="CHEBI:15378"/>
        <dbReference type="ChEBI" id="CHEBI:73682"/>
        <dbReference type="ChEBI" id="CHEBI:74411"/>
        <dbReference type="ChEBI" id="CHEBI:74418"/>
        <dbReference type="ChEBI" id="CHEBI:456215"/>
        <dbReference type="EC" id="2.3.1.234"/>
    </reaction>
</comment>
<evidence type="ECO:0000256" key="9">
    <source>
        <dbReference type="ARBA" id="ARBA00048117"/>
    </source>
</evidence>
<keyword evidence="6" id="KW-0809">Transit peptide</keyword>
<evidence type="ECO:0000256" key="6">
    <source>
        <dbReference type="ARBA" id="ARBA00022946"/>
    </source>
</evidence>
<keyword evidence="8" id="KW-0012">Acyltransferase</keyword>
<dbReference type="PRINTS" id="PR00789">
    <property type="entry name" value="OSIALOPTASE"/>
</dbReference>
<keyword evidence="4" id="KW-0819">tRNA processing</keyword>
<dbReference type="Gramene" id="AET5Gv20217100.4">
    <property type="protein sequence ID" value="AET5Gv20217100.4"/>
    <property type="gene ID" value="AET5Gv20217100"/>
</dbReference>
<reference evidence="12" key="2">
    <citation type="journal article" date="2017" name="Nat. Plants">
        <title>The Aegilops tauschii genome reveals multiple impacts of transposons.</title>
        <authorList>
            <person name="Zhao G."/>
            <person name="Zou C."/>
            <person name="Li K."/>
            <person name="Wang K."/>
            <person name="Li T."/>
            <person name="Gao L."/>
            <person name="Zhang X."/>
            <person name="Wang H."/>
            <person name="Yang Z."/>
            <person name="Liu X."/>
            <person name="Jiang W."/>
            <person name="Mao L."/>
            <person name="Kong X."/>
            <person name="Jiao Y."/>
            <person name="Jia J."/>
        </authorList>
    </citation>
    <scope>NUCLEOTIDE SEQUENCE [LARGE SCALE GENOMIC DNA]</scope>
    <source>
        <strain evidence="12">cv. AL8/78</strain>
    </source>
</reference>
<dbReference type="EnsemblPlants" id="AET5Gv20217100.4">
    <property type="protein sequence ID" value="AET5Gv20217100.4"/>
    <property type="gene ID" value="AET5Gv20217100"/>
</dbReference>
<dbReference type="EC" id="2.3.1.234" evidence="2"/>